<dbReference type="EMBL" id="MSTI01000177">
    <property type="protein sequence ID" value="OLV15526.1"/>
    <property type="molecule type" value="Genomic_DNA"/>
</dbReference>
<dbReference type="InterPro" id="IPR050855">
    <property type="entry name" value="NDM-1-like"/>
</dbReference>
<keyword evidence="3" id="KW-1185">Reference proteome</keyword>
<dbReference type="STRING" id="249408.BOO71_0014599"/>
<dbReference type="InterPro" id="IPR001279">
    <property type="entry name" value="Metallo-B-lactamas"/>
</dbReference>
<reference evidence="2 3" key="1">
    <citation type="submission" date="2017-01" db="EMBL/GenBank/DDBJ databases">
        <title>Genome Analysis of Deinococcus marmoris KOPRI26562.</title>
        <authorList>
            <person name="Kim J.H."/>
            <person name="Oh H.-M."/>
        </authorList>
    </citation>
    <scope>NUCLEOTIDE SEQUENCE [LARGE SCALE GENOMIC DNA]</scope>
    <source>
        <strain evidence="2 3">KOPRI26562</strain>
    </source>
</reference>
<name>A0A1U7NRJ3_9DEIO</name>
<dbReference type="CDD" id="cd07739">
    <property type="entry name" value="metallo-hydrolase-like_MBL-fold"/>
    <property type="match status" value="1"/>
</dbReference>
<organism evidence="2 3">
    <name type="scientific">Deinococcus marmoris</name>
    <dbReference type="NCBI Taxonomy" id="249408"/>
    <lineage>
        <taxon>Bacteria</taxon>
        <taxon>Thermotogati</taxon>
        <taxon>Deinococcota</taxon>
        <taxon>Deinococci</taxon>
        <taxon>Deinococcales</taxon>
        <taxon>Deinococcaceae</taxon>
        <taxon>Deinococcus</taxon>
    </lineage>
</organism>
<gene>
    <name evidence="2" type="ORF">BOO71_0014599</name>
</gene>
<dbReference type="PANTHER" id="PTHR42951:SF14">
    <property type="entry name" value="METALLO-BETA-LACTAMASE SUPERFAMILY PROTEIN"/>
    <property type="match status" value="1"/>
</dbReference>
<evidence type="ECO:0000313" key="2">
    <source>
        <dbReference type="EMBL" id="OLV15526.1"/>
    </source>
</evidence>
<protein>
    <submittedName>
        <fullName evidence="2">Metallo-beta-lactamase superfamily protein</fullName>
    </submittedName>
</protein>
<dbReference type="AlphaFoldDB" id="A0A1U7NRJ3"/>
<sequence length="269" mass="29335">MTDLTFTVLDLDFPVGSQNKTATLITGEQDAMLIDAGFTRADGHRLVAAVLDSGKTLKSVFVSHADPDFYWGLEALADAFPSVEILATPLVAQHIVQAYDGKLKAWSALGPNLPTRLVSITPWAGQTLRLESQTFELRGSHALLPDRHYLWQPQQRAIVGGVLLFQNEHVWTADTATPEERAAWIALLDEMDALNPAFVVPGHRLPGLELDTQAIAYTRDYLRAFEDVLGSASDGAAATQMLTERYPQAGMLIAAQIGPKVAKGEMKWG</sequence>
<dbReference type="InterPro" id="IPR036866">
    <property type="entry name" value="RibonucZ/Hydroxyglut_hydro"/>
</dbReference>
<dbReference type="Pfam" id="PF00753">
    <property type="entry name" value="Lactamase_B"/>
    <property type="match status" value="1"/>
</dbReference>
<dbReference type="RefSeq" id="WP_075836956.1">
    <property type="nucleotide sequence ID" value="NZ_MSTI01000177.1"/>
</dbReference>
<feature type="domain" description="Metallo-beta-lactamase" evidence="1">
    <location>
        <begin position="19"/>
        <end position="203"/>
    </location>
</feature>
<dbReference type="SMART" id="SM00849">
    <property type="entry name" value="Lactamase_B"/>
    <property type="match status" value="1"/>
</dbReference>
<dbReference type="OrthoDB" id="8441428at2"/>
<dbReference type="Proteomes" id="UP000186607">
    <property type="component" value="Unassembled WGS sequence"/>
</dbReference>
<comment type="caution">
    <text evidence="2">The sequence shown here is derived from an EMBL/GenBank/DDBJ whole genome shotgun (WGS) entry which is preliminary data.</text>
</comment>
<evidence type="ECO:0000259" key="1">
    <source>
        <dbReference type="SMART" id="SM00849"/>
    </source>
</evidence>
<accession>A0A1U7NRJ3</accession>
<evidence type="ECO:0000313" key="3">
    <source>
        <dbReference type="Proteomes" id="UP000186607"/>
    </source>
</evidence>
<dbReference type="PANTHER" id="PTHR42951">
    <property type="entry name" value="METALLO-BETA-LACTAMASE DOMAIN-CONTAINING"/>
    <property type="match status" value="1"/>
</dbReference>
<dbReference type="Gene3D" id="3.60.15.10">
    <property type="entry name" value="Ribonuclease Z/Hydroxyacylglutathione hydrolase-like"/>
    <property type="match status" value="1"/>
</dbReference>
<dbReference type="SUPFAM" id="SSF56281">
    <property type="entry name" value="Metallo-hydrolase/oxidoreductase"/>
    <property type="match status" value="1"/>
</dbReference>
<proteinExistence type="predicted"/>